<accession>A0A3D8IVJ2</accession>
<dbReference type="EMBL" id="NXLU01000005">
    <property type="protein sequence ID" value="RDU68945.1"/>
    <property type="molecule type" value="Genomic_DNA"/>
</dbReference>
<keyword evidence="2 4" id="KW-0689">Ribosomal protein</keyword>
<evidence type="ECO:0000256" key="4">
    <source>
        <dbReference type="HAMAP-Rule" id="MF_01368"/>
    </source>
</evidence>
<comment type="caution">
    <text evidence="6">The sequence shown here is derived from an EMBL/GenBank/DDBJ whole genome shotgun (WGS) entry which is preliminary data.</text>
</comment>
<gene>
    <name evidence="4 6" type="primary">rplQ</name>
    <name evidence="6" type="ORF">CQA62_04920</name>
</gene>
<evidence type="ECO:0000313" key="6">
    <source>
        <dbReference type="EMBL" id="RDU68945.1"/>
    </source>
</evidence>
<evidence type="ECO:0000256" key="2">
    <source>
        <dbReference type="ARBA" id="ARBA00022980"/>
    </source>
</evidence>
<evidence type="ECO:0000256" key="5">
    <source>
        <dbReference type="RuleBase" id="RU000660"/>
    </source>
</evidence>
<proteinExistence type="inferred from homology"/>
<comment type="subunit">
    <text evidence="4">Part of the 50S ribosomal subunit. Contacts protein L32.</text>
</comment>
<dbReference type="Gene3D" id="3.90.1030.10">
    <property type="entry name" value="Ribosomal protein L17"/>
    <property type="match status" value="1"/>
</dbReference>
<dbReference type="NCBIfam" id="TIGR00059">
    <property type="entry name" value="L17"/>
    <property type="match status" value="1"/>
</dbReference>
<dbReference type="AlphaFoldDB" id="A0A3D8IVJ2"/>
<dbReference type="InterPro" id="IPR047859">
    <property type="entry name" value="Ribosomal_bL17_CS"/>
</dbReference>
<comment type="similarity">
    <text evidence="1 4 5">Belongs to the bacterial ribosomal protein bL17 family.</text>
</comment>
<dbReference type="Proteomes" id="UP000257067">
    <property type="component" value="Unassembled WGS sequence"/>
</dbReference>
<dbReference type="FunFam" id="3.90.1030.10:FF:000003">
    <property type="entry name" value="50S ribosomal protein L17"/>
    <property type="match status" value="1"/>
</dbReference>
<dbReference type="HAMAP" id="MF_01368">
    <property type="entry name" value="Ribosomal_bL17"/>
    <property type="match status" value="1"/>
</dbReference>
<dbReference type="PANTHER" id="PTHR14413:SF16">
    <property type="entry name" value="LARGE RIBOSOMAL SUBUNIT PROTEIN BL17M"/>
    <property type="match status" value="1"/>
</dbReference>
<dbReference type="OrthoDB" id="9809073at2"/>
<dbReference type="RefSeq" id="WP_104724886.1">
    <property type="nucleotide sequence ID" value="NZ_FZNE01000009.1"/>
</dbReference>
<dbReference type="GO" id="GO:0022625">
    <property type="term" value="C:cytosolic large ribosomal subunit"/>
    <property type="evidence" value="ECO:0007669"/>
    <property type="project" value="TreeGrafter"/>
</dbReference>
<dbReference type="InterPro" id="IPR000456">
    <property type="entry name" value="Ribosomal_bL17"/>
</dbReference>
<dbReference type="PANTHER" id="PTHR14413">
    <property type="entry name" value="RIBOSOMAL PROTEIN L17"/>
    <property type="match status" value="1"/>
</dbReference>
<name>A0A3D8IVJ2_9HELI</name>
<dbReference type="PROSITE" id="PS01167">
    <property type="entry name" value="RIBOSOMAL_L17"/>
    <property type="match status" value="1"/>
</dbReference>
<evidence type="ECO:0000256" key="1">
    <source>
        <dbReference type="ARBA" id="ARBA00008777"/>
    </source>
</evidence>
<sequence>MRHKHGYRKLGRTSSHRKALLKNLSIALITHEKIETGVFKAKELQSYIERLVTTARNADFNTHRAIFAHLQDKAATKKLITQIAPRYNGRNGGYTKIHRTRIRRGDASMMALIEFV</sequence>
<evidence type="ECO:0000256" key="3">
    <source>
        <dbReference type="ARBA" id="ARBA00023274"/>
    </source>
</evidence>
<dbReference type="GO" id="GO:0006412">
    <property type="term" value="P:translation"/>
    <property type="evidence" value="ECO:0007669"/>
    <property type="project" value="UniProtKB-UniRule"/>
</dbReference>
<reference evidence="6 7" key="1">
    <citation type="submission" date="2018-04" db="EMBL/GenBank/DDBJ databases">
        <title>Novel Campyloabacter and Helicobacter Species and Strains.</title>
        <authorList>
            <person name="Mannion A.J."/>
            <person name="Shen Z."/>
            <person name="Fox J.G."/>
        </authorList>
    </citation>
    <scope>NUCLEOTIDE SEQUENCE [LARGE SCALE GENOMIC DNA]</scope>
    <source>
        <strain evidence="6 7">ATCC 700242</strain>
    </source>
</reference>
<organism evidence="6 7">
    <name type="scientific">Helicobacter cholecystus</name>
    <dbReference type="NCBI Taxonomy" id="45498"/>
    <lineage>
        <taxon>Bacteria</taxon>
        <taxon>Pseudomonadati</taxon>
        <taxon>Campylobacterota</taxon>
        <taxon>Epsilonproteobacteria</taxon>
        <taxon>Campylobacterales</taxon>
        <taxon>Helicobacteraceae</taxon>
        <taxon>Helicobacter</taxon>
    </lineage>
</organism>
<evidence type="ECO:0000313" key="7">
    <source>
        <dbReference type="Proteomes" id="UP000257067"/>
    </source>
</evidence>
<protein>
    <recommendedName>
        <fullName evidence="4">Large ribosomal subunit protein bL17</fullName>
    </recommendedName>
</protein>
<keyword evidence="3 4" id="KW-0687">Ribonucleoprotein</keyword>
<dbReference type="InterPro" id="IPR036373">
    <property type="entry name" value="Ribosomal_bL17_sf"/>
</dbReference>
<keyword evidence="7" id="KW-1185">Reference proteome</keyword>
<dbReference type="SUPFAM" id="SSF64263">
    <property type="entry name" value="Prokaryotic ribosomal protein L17"/>
    <property type="match status" value="1"/>
</dbReference>
<dbReference type="GO" id="GO:0003735">
    <property type="term" value="F:structural constituent of ribosome"/>
    <property type="evidence" value="ECO:0007669"/>
    <property type="project" value="InterPro"/>
</dbReference>
<dbReference type="Pfam" id="PF01196">
    <property type="entry name" value="Ribosomal_L17"/>
    <property type="match status" value="1"/>
</dbReference>